<dbReference type="Pfam" id="PF19834">
    <property type="entry name" value="DUF6314"/>
    <property type="match status" value="1"/>
</dbReference>
<gene>
    <name evidence="1" type="ORF">ATEIFO6365_0004089300</name>
</gene>
<comment type="caution">
    <text evidence="1">The sequence shown here is derived from an EMBL/GenBank/DDBJ whole genome shotgun (WGS) entry which is preliminary data.</text>
</comment>
<evidence type="ECO:0000313" key="2">
    <source>
        <dbReference type="Proteomes" id="UP000452235"/>
    </source>
</evidence>
<sequence length="204" mass="22544">MSSPRLSTAIFASLTHPPRPWHLTRILHSDNPLDLHGELRGTASFTHLPTSPSPTATPTTDIQYHEEGEMPSPPGMSTTVGLRFTKKYIWRLNDAGRISVWFAKVANDQEPDYLFHEFDFDAPEKPSAAEDTVTPPTPPDVTAGEAGSVVVTARGNHLCINDLYRTAYAFRVRPDGTVLSWASRHVVKGPKKNQDIVNLYSPSV</sequence>
<accession>A0A5M3YUK1</accession>
<protein>
    <submittedName>
        <fullName evidence="1">Uncharacterized protein</fullName>
    </submittedName>
</protein>
<dbReference type="EMBL" id="BLJY01000004">
    <property type="protein sequence ID" value="GFF15774.1"/>
    <property type="molecule type" value="Genomic_DNA"/>
</dbReference>
<proteinExistence type="predicted"/>
<dbReference type="AlphaFoldDB" id="A0A5M3YUK1"/>
<name>A0A5M3YUK1_ASPTE</name>
<dbReference type="InterPro" id="IPR045632">
    <property type="entry name" value="DUF6314"/>
</dbReference>
<dbReference type="OrthoDB" id="66881at2759"/>
<keyword evidence="2" id="KW-1185">Reference proteome</keyword>
<reference evidence="1 2" key="1">
    <citation type="submission" date="2020-01" db="EMBL/GenBank/DDBJ databases">
        <title>Aspergillus terreus IFO 6365 whole genome shotgun sequence.</title>
        <authorList>
            <person name="Kanamasa S."/>
            <person name="Takahashi H."/>
        </authorList>
    </citation>
    <scope>NUCLEOTIDE SEQUENCE [LARGE SCALE GENOMIC DNA]</scope>
    <source>
        <strain evidence="1 2">IFO 6365</strain>
    </source>
</reference>
<organism evidence="1 2">
    <name type="scientific">Aspergillus terreus</name>
    <dbReference type="NCBI Taxonomy" id="33178"/>
    <lineage>
        <taxon>Eukaryota</taxon>
        <taxon>Fungi</taxon>
        <taxon>Dikarya</taxon>
        <taxon>Ascomycota</taxon>
        <taxon>Pezizomycotina</taxon>
        <taxon>Eurotiomycetes</taxon>
        <taxon>Eurotiomycetidae</taxon>
        <taxon>Eurotiales</taxon>
        <taxon>Aspergillaceae</taxon>
        <taxon>Aspergillus</taxon>
        <taxon>Aspergillus subgen. Circumdati</taxon>
    </lineage>
</organism>
<evidence type="ECO:0000313" key="1">
    <source>
        <dbReference type="EMBL" id="GFF15774.1"/>
    </source>
</evidence>
<dbReference type="Proteomes" id="UP000452235">
    <property type="component" value="Unassembled WGS sequence"/>
</dbReference>